<dbReference type="Proteomes" id="UP000275267">
    <property type="component" value="Unassembled WGS sequence"/>
</dbReference>
<dbReference type="PRINTS" id="PR00364">
    <property type="entry name" value="DISEASERSIST"/>
</dbReference>
<reference evidence="8" key="1">
    <citation type="journal article" date="2019" name="Nat. Commun.">
        <title>The genome of broomcorn millet.</title>
        <authorList>
            <person name="Zou C."/>
            <person name="Miki D."/>
            <person name="Li D."/>
            <person name="Tang Q."/>
            <person name="Xiao L."/>
            <person name="Rajput S."/>
            <person name="Deng P."/>
            <person name="Jia W."/>
            <person name="Huang R."/>
            <person name="Zhang M."/>
            <person name="Sun Y."/>
            <person name="Hu J."/>
            <person name="Fu X."/>
            <person name="Schnable P.S."/>
            <person name="Li F."/>
            <person name="Zhang H."/>
            <person name="Feng B."/>
            <person name="Zhu X."/>
            <person name="Liu R."/>
            <person name="Schnable J.C."/>
            <person name="Zhu J.-K."/>
            <person name="Zhang H."/>
        </authorList>
    </citation>
    <scope>NUCLEOTIDE SEQUENCE [LARGE SCALE GENOMIC DNA]</scope>
</reference>
<evidence type="ECO:0000259" key="5">
    <source>
        <dbReference type="Pfam" id="PF23559"/>
    </source>
</evidence>
<keyword evidence="2" id="KW-0611">Plant defense</keyword>
<dbReference type="SUPFAM" id="SSF52540">
    <property type="entry name" value="P-loop containing nucleoside triphosphate hydrolases"/>
    <property type="match status" value="1"/>
</dbReference>
<evidence type="ECO:0000259" key="6">
    <source>
        <dbReference type="Pfam" id="PF23598"/>
    </source>
</evidence>
<dbReference type="STRING" id="4540.A0A3L6SP77"/>
<keyword evidence="8" id="KW-1185">Reference proteome</keyword>
<dbReference type="PANTHER" id="PTHR23155">
    <property type="entry name" value="DISEASE RESISTANCE PROTEIN RP"/>
    <property type="match status" value="1"/>
</dbReference>
<name>A0A3L6SP77_PANMI</name>
<keyword evidence="1" id="KW-0677">Repeat</keyword>
<feature type="domain" description="Disease resistance R13L4/SHOC-2-like LRR" evidence="6">
    <location>
        <begin position="324"/>
        <end position="684"/>
    </location>
</feature>
<feature type="compositionally biased region" description="Basic and acidic residues" evidence="3">
    <location>
        <begin position="290"/>
        <end position="302"/>
    </location>
</feature>
<dbReference type="Pfam" id="PF23559">
    <property type="entry name" value="WHD_DRP"/>
    <property type="match status" value="1"/>
</dbReference>
<dbReference type="InterPro" id="IPR044974">
    <property type="entry name" value="Disease_R_plants"/>
</dbReference>
<dbReference type="InterPro" id="IPR058922">
    <property type="entry name" value="WHD_DRP"/>
</dbReference>
<dbReference type="GO" id="GO:0009626">
    <property type="term" value="P:plant-type hypersensitive response"/>
    <property type="evidence" value="ECO:0007669"/>
    <property type="project" value="UniProtKB-ARBA"/>
</dbReference>
<evidence type="ECO:0000256" key="2">
    <source>
        <dbReference type="ARBA" id="ARBA00022821"/>
    </source>
</evidence>
<dbReference type="Pfam" id="PF23598">
    <property type="entry name" value="LRR_14"/>
    <property type="match status" value="1"/>
</dbReference>
<evidence type="ECO:0000259" key="4">
    <source>
        <dbReference type="Pfam" id="PF00931"/>
    </source>
</evidence>
<evidence type="ECO:0000256" key="3">
    <source>
        <dbReference type="SAM" id="MobiDB-lite"/>
    </source>
</evidence>
<dbReference type="Gene3D" id="1.10.8.430">
    <property type="entry name" value="Helical domain of apoptotic protease-activating factors"/>
    <property type="match status" value="1"/>
</dbReference>
<dbReference type="InterPro" id="IPR036388">
    <property type="entry name" value="WH-like_DNA-bd_sf"/>
</dbReference>
<feature type="region of interest" description="Disordered" evidence="3">
    <location>
        <begin position="281"/>
        <end position="313"/>
    </location>
</feature>
<dbReference type="AlphaFoldDB" id="A0A3L6SP77"/>
<proteinExistence type="predicted"/>
<dbReference type="InterPro" id="IPR002182">
    <property type="entry name" value="NB-ARC"/>
</dbReference>
<dbReference type="SUPFAM" id="SSF52058">
    <property type="entry name" value="L domain-like"/>
    <property type="match status" value="1"/>
</dbReference>
<dbReference type="InterPro" id="IPR032675">
    <property type="entry name" value="LRR_dom_sf"/>
</dbReference>
<dbReference type="FunFam" id="1.10.10.10:FF:000322">
    <property type="entry name" value="Probable disease resistance protein At1g63360"/>
    <property type="match status" value="1"/>
</dbReference>
<dbReference type="Gene3D" id="3.40.50.300">
    <property type="entry name" value="P-loop containing nucleotide triphosphate hydrolases"/>
    <property type="match status" value="1"/>
</dbReference>
<dbReference type="OrthoDB" id="687344at2759"/>
<dbReference type="InterPro" id="IPR055414">
    <property type="entry name" value="LRR_R13L4/SHOC2-like"/>
</dbReference>
<dbReference type="Gene3D" id="3.80.10.10">
    <property type="entry name" value="Ribonuclease Inhibitor"/>
    <property type="match status" value="1"/>
</dbReference>
<protein>
    <submittedName>
        <fullName evidence="7">Disease resistance RPP13-like protein 3</fullName>
    </submittedName>
</protein>
<dbReference type="GO" id="GO:0042742">
    <property type="term" value="P:defense response to bacterium"/>
    <property type="evidence" value="ECO:0007669"/>
    <property type="project" value="UniProtKB-ARBA"/>
</dbReference>
<dbReference type="InterPro" id="IPR027417">
    <property type="entry name" value="P-loop_NTPase"/>
</dbReference>
<evidence type="ECO:0000256" key="1">
    <source>
        <dbReference type="ARBA" id="ARBA00022737"/>
    </source>
</evidence>
<feature type="domain" description="Disease resistance protein winged helix" evidence="5">
    <location>
        <begin position="175"/>
        <end position="245"/>
    </location>
</feature>
<gene>
    <name evidence="7" type="ORF">C2845_PM07G38960</name>
</gene>
<dbReference type="GO" id="GO:0002758">
    <property type="term" value="P:innate immune response-activating signaling pathway"/>
    <property type="evidence" value="ECO:0007669"/>
    <property type="project" value="UniProtKB-ARBA"/>
</dbReference>
<dbReference type="EMBL" id="PQIB02000004">
    <property type="protein sequence ID" value="RLN23830.1"/>
    <property type="molecule type" value="Genomic_DNA"/>
</dbReference>
<dbReference type="InterPro" id="IPR042197">
    <property type="entry name" value="Apaf_helical"/>
</dbReference>
<dbReference type="PANTHER" id="PTHR23155:SF1005">
    <property type="entry name" value="OS07G0197300 PROTEIN"/>
    <property type="match status" value="1"/>
</dbReference>
<sequence length="708" mass="80404">MANTQLSCRYLIVIDDVWTVRAWEAIQSVLPENRCDSRIIVTTRIENVANACSPASVGGHYIHHMKPLTLEDSKKLFLMKAFGAMDARYPEELEDVMSDVLKKCGGLPLAIVSLASVFAGYGSSSGSKDRWVTICKSIGFQMESQPTLEGMKHIVTLSYNHLPYELKGCMMYLSIFPEDYEINKDRLLCRWVAEGLVPEKRGLTLMEVAESYLDELVNRNMIEVRSCFDAYWKAESCRVHDMLLEVMVSKSLEYNFVSLLGGQYAAISSYDRIRRLSIQGGGGGDGDDDDTRRSNQESAELRGKKKKKKTEEGGAAIDGVDVKHVRSLSIFQHGVRKLLDHLDKFALLSVLDLEGCEDLTNNHVRLICRLYLLRFLSLRGTDVSKVPPEVRKLEHLQTLDLWESGVVELPETVTKLGKLERLHLRNKTSWKHMWSLPRGLKNMRALRELGMVILGGDAQVAHDVRQLERLEDLKLFLHTEKISGNASVVSELAVSLSKLYSLRRLIIEDHGYYGGRYDVYRGSFILDFLHDLISPPRLLRCLKISGLIKCIPTWVGSLTYLVEFRVCWARLVDDQIFGALCKLPNLRCIQLEWDCYSGTRLVARTTHSFPSLTKLRVVCGAANPKVFQFEARSMPKLETLHINFARNRERSIVGIEHLTKLKEVQLTGAKDNDALDRALELLKADISRRRTDNSGSNQFQVSVQYWWA</sequence>
<feature type="domain" description="NB-ARC" evidence="4">
    <location>
        <begin position="8"/>
        <end position="83"/>
    </location>
</feature>
<dbReference type="GO" id="GO:0043531">
    <property type="term" value="F:ADP binding"/>
    <property type="evidence" value="ECO:0007669"/>
    <property type="project" value="InterPro"/>
</dbReference>
<comment type="caution">
    <text evidence="7">The sequence shown here is derived from an EMBL/GenBank/DDBJ whole genome shotgun (WGS) entry which is preliminary data.</text>
</comment>
<dbReference type="Gene3D" id="1.10.10.10">
    <property type="entry name" value="Winged helix-like DNA-binding domain superfamily/Winged helix DNA-binding domain"/>
    <property type="match status" value="1"/>
</dbReference>
<dbReference type="Pfam" id="PF00931">
    <property type="entry name" value="NB-ARC"/>
    <property type="match status" value="1"/>
</dbReference>
<evidence type="ECO:0000313" key="7">
    <source>
        <dbReference type="EMBL" id="RLN23830.1"/>
    </source>
</evidence>
<accession>A0A3L6SP77</accession>
<evidence type="ECO:0000313" key="8">
    <source>
        <dbReference type="Proteomes" id="UP000275267"/>
    </source>
</evidence>
<organism evidence="7 8">
    <name type="scientific">Panicum miliaceum</name>
    <name type="common">Proso millet</name>
    <name type="synonym">Broomcorn millet</name>
    <dbReference type="NCBI Taxonomy" id="4540"/>
    <lineage>
        <taxon>Eukaryota</taxon>
        <taxon>Viridiplantae</taxon>
        <taxon>Streptophyta</taxon>
        <taxon>Embryophyta</taxon>
        <taxon>Tracheophyta</taxon>
        <taxon>Spermatophyta</taxon>
        <taxon>Magnoliopsida</taxon>
        <taxon>Liliopsida</taxon>
        <taxon>Poales</taxon>
        <taxon>Poaceae</taxon>
        <taxon>PACMAD clade</taxon>
        <taxon>Panicoideae</taxon>
        <taxon>Panicodae</taxon>
        <taxon>Paniceae</taxon>
        <taxon>Panicinae</taxon>
        <taxon>Panicum</taxon>
        <taxon>Panicum sect. Panicum</taxon>
    </lineage>
</organism>